<dbReference type="CDD" id="cd14798">
    <property type="entry name" value="RX-CC_like"/>
    <property type="match status" value="1"/>
</dbReference>
<dbReference type="Pfam" id="PF00931">
    <property type="entry name" value="NB-ARC"/>
    <property type="match status" value="1"/>
</dbReference>
<evidence type="ECO:0000259" key="6">
    <source>
        <dbReference type="Pfam" id="PF00931"/>
    </source>
</evidence>
<dbReference type="Proteomes" id="UP000324705">
    <property type="component" value="Chromosome 6B"/>
</dbReference>
<dbReference type="InterPro" id="IPR041118">
    <property type="entry name" value="Rx_N"/>
</dbReference>
<dbReference type="Gramene" id="TRITD6Bv1G007120.9">
    <property type="protein sequence ID" value="TRITD6Bv1G007120.9"/>
    <property type="gene ID" value="TRITD6Bv1G007120"/>
</dbReference>
<proteinExistence type="inferred from homology"/>
<name>A0A9R0YE92_TRITD</name>
<feature type="domain" description="Disease resistance N-terminal" evidence="7">
    <location>
        <begin position="14"/>
        <end position="98"/>
    </location>
</feature>
<dbReference type="EMBL" id="LT934122">
    <property type="protein sequence ID" value="VAI52995.1"/>
    <property type="molecule type" value="Genomic_DNA"/>
</dbReference>
<dbReference type="GO" id="GO:0043531">
    <property type="term" value="F:ADP binding"/>
    <property type="evidence" value="ECO:0007669"/>
    <property type="project" value="InterPro"/>
</dbReference>
<dbReference type="PANTHER" id="PTHR19338">
    <property type="entry name" value="TRANSLOCASE OF INNER MITOCHONDRIAL MEMBRANE 13 HOMOLOG"/>
    <property type="match status" value="1"/>
</dbReference>
<keyword evidence="2" id="KW-0433">Leucine-rich repeat</keyword>
<evidence type="ECO:0000259" key="7">
    <source>
        <dbReference type="Pfam" id="PF18052"/>
    </source>
</evidence>
<evidence type="ECO:0000313" key="8">
    <source>
        <dbReference type="EMBL" id="VAI52995.1"/>
    </source>
</evidence>
<keyword evidence="4" id="KW-0547">Nucleotide-binding</keyword>
<dbReference type="GO" id="GO:0006952">
    <property type="term" value="P:defense response"/>
    <property type="evidence" value="ECO:0007669"/>
    <property type="project" value="UniProtKB-KW"/>
</dbReference>
<keyword evidence="9" id="KW-1185">Reference proteome</keyword>
<dbReference type="Gene3D" id="1.20.5.4130">
    <property type="match status" value="1"/>
</dbReference>
<dbReference type="SUPFAM" id="SSF52540">
    <property type="entry name" value="P-loop containing nucleoside triphosphate hydrolases"/>
    <property type="match status" value="1"/>
</dbReference>
<evidence type="ECO:0000256" key="2">
    <source>
        <dbReference type="ARBA" id="ARBA00022614"/>
    </source>
</evidence>
<dbReference type="InterPro" id="IPR027417">
    <property type="entry name" value="P-loop_NTPase"/>
</dbReference>
<dbReference type="InterPro" id="IPR002182">
    <property type="entry name" value="NB-ARC"/>
</dbReference>
<evidence type="ECO:0000256" key="1">
    <source>
        <dbReference type="ARBA" id="ARBA00008894"/>
    </source>
</evidence>
<accession>A0A9R0YE92</accession>
<organism evidence="8 9">
    <name type="scientific">Triticum turgidum subsp. durum</name>
    <name type="common">Durum wheat</name>
    <name type="synonym">Triticum durum</name>
    <dbReference type="NCBI Taxonomy" id="4567"/>
    <lineage>
        <taxon>Eukaryota</taxon>
        <taxon>Viridiplantae</taxon>
        <taxon>Streptophyta</taxon>
        <taxon>Embryophyta</taxon>
        <taxon>Tracheophyta</taxon>
        <taxon>Spermatophyta</taxon>
        <taxon>Magnoliopsida</taxon>
        <taxon>Liliopsida</taxon>
        <taxon>Poales</taxon>
        <taxon>Poaceae</taxon>
        <taxon>BOP clade</taxon>
        <taxon>Pooideae</taxon>
        <taxon>Triticodae</taxon>
        <taxon>Triticeae</taxon>
        <taxon>Triticinae</taxon>
        <taxon>Triticum</taxon>
    </lineage>
</organism>
<sequence length="376" mass="42948">MEATGVSLGKAALGGALGYATSKAAEEIALQLGVERDVNFIKDELQMMQSFLMMADEEQSQNKILTTWVKQIGVLAYKVEDSLMDFGLHSEKKQFWGCIPRNPGDRRRIAKEVKQLRAEVEDVSNRNLRYRLIKESSGSKPTVAEERASIATAAMFGINEARPTTLEHQKTSEVDLHQLITSNDLDLRVITMWGTSGDLGKTSAIQDVYDDPKVKKRFGFCAWIRLMHPFNPQEFLQSLVRQLNENPHDEVGKPEQETSVGAVLAKMDKMDQSDLVHVFNAQLCRNSYLVVINNMSAIEEWHCIKKYFPDNKKQSRIIISTQQVETASLCTEKPYQVSKFKQLSFDQTIYLFHKKHAHFSLKESCYYREKYNNAHQ</sequence>
<dbReference type="Gene3D" id="3.40.50.300">
    <property type="entry name" value="P-loop containing nucleotide triphosphate hydrolases"/>
    <property type="match status" value="1"/>
</dbReference>
<dbReference type="PANTHER" id="PTHR19338:SF56">
    <property type="entry name" value="DISEASE RESISTANCE PROTEIN RPM1"/>
    <property type="match status" value="1"/>
</dbReference>
<gene>
    <name evidence="8" type="ORF">TRITD_6Bv1G007120</name>
</gene>
<evidence type="ECO:0008006" key="10">
    <source>
        <dbReference type="Google" id="ProtNLM"/>
    </source>
</evidence>
<evidence type="ECO:0000313" key="9">
    <source>
        <dbReference type="Proteomes" id="UP000324705"/>
    </source>
</evidence>
<reference evidence="8 9" key="1">
    <citation type="submission" date="2017-09" db="EMBL/GenBank/DDBJ databases">
        <authorList>
            <consortium name="International Durum Wheat Genome Sequencing Consortium (IDWGSC)"/>
            <person name="Milanesi L."/>
        </authorList>
    </citation>
    <scope>NUCLEOTIDE SEQUENCE [LARGE SCALE GENOMIC DNA]</scope>
    <source>
        <strain evidence="9">cv. Svevo</strain>
    </source>
</reference>
<evidence type="ECO:0000256" key="4">
    <source>
        <dbReference type="ARBA" id="ARBA00022741"/>
    </source>
</evidence>
<evidence type="ECO:0000256" key="3">
    <source>
        <dbReference type="ARBA" id="ARBA00022737"/>
    </source>
</evidence>
<keyword evidence="5" id="KW-0611">Plant defense</keyword>
<dbReference type="AlphaFoldDB" id="A0A9R0YE92"/>
<keyword evidence="3" id="KW-0677">Repeat</keyword>
<comment type="similarity">
    <text evidence="1">Belongs to the disease resistance NB-LRR family.</text>
</comment>
<dbReference type="InterPro" id="IPR038005">
    <property type="entry name" value="RX-like_CC"/>
</dbReference>
<protein>
    <recommendedName>
        <fullName evidence="10">Rx N-terminal domain-containing protein</fullName>
    </recommendedName>
</protein>
<feature type="domain" description="NB-ARC" evidence="6">
    <location>
        <begin position="177"/>
        <end position="357"/>
    </location>
</feature>
<evidence type="ECO:0000256" key="5">
    <source>
        <dbReference type="ARBA" id="ARBA00022821"/>
    </source>
</evidence>
<dbReference type="Pfam" id="PF18052">
    <property type="entry name" value="Rx_N"/>
    <property type="match status" value="1"/>
</dbReference>